<dbReference type="InterPro" id="IPR052894">
    <property type="entry name" value="AsmA-related"/>
</dbReference>
<dbReference type="Pfam" id="PF05170">
    <property type="entry name" value="AsmA"/>
    <property type="match status" value="1"/>
</dbReference>
<proteinExistence type="predicted"/>
<name>A0ABY6MW98_9BURK</name>
<organism evidence="3 4">
    <name type="scientific">Caldimonas aquatica</name>
    <dbReference type="NCBI Taxonomy" id="376175"/>
    <lineage>
        <taxon>Bacteria</taxon>
        <taxon>Pseudomonadati</taxon>
        <taxon>Pseudomonadota</taxon>
        <taxon>Betaproteobacteria</taxon>
        <taxon>Burkholderiales</taxon>
        <taxon>Sphaerotilaceae</taxon>
        <taxon>Caldimonas</taxon>
    </lineage>
</organism>
<protein>
    <submittedName>
        <fullName evidence="3">AsmA family protein</fullName>
    </submittedName>
</protein>
<dbReference type="PANTHER" id="PTHR30441:SF9">
    <property type="entry name" value="ASMA FAMILY PROTEIN YHJG"/>
    <property type="match status" value="1"/>
</dbReference>
<evidence type="ECO:0000259" key="2">
    <source>
        <dbReference type="Pfam" id="PF05170"/>
    </source>
</evidence>
<sequence length="654" mass="70425">MLAVLIALVAGEVSGWPFLRAPLEARLSSALKREVRLEGDFRMRLLGSVRLATQRLTIGPPAWAGEQRPKFVSGEHVRLVLPYSTVLAALRGGSHEPLRVRALEVGRFDAELWRDAEGRANWQFREEPPPPSREDASVPVFDRLVVGNGQIAYDDAMRGLRVSARARTEEGARAEDAAGLVVEGQGRFRDADFEFHAASRGVMPLIASEGAATPVPLALRASTGRTRLAFEGQAVDILRLHGFDGRFQASGPSLAAVGTPFGLTLPSTPEFELDGRLRKEGEVWKADVARLHVGSSRLAGRFTYDRRPERPLLTGSLEGERLVLRDLGPAFGAPAGPRGGASPRAASDDGQILPEREFNLPSLRRMDADVRVNLRQLDLGTPYLGDLKPLEGHVRLQDGVLRISDLVASASGGRVTGAIGLDGRKRTPNWDIDLRWAGVRLEQWLKVRNPRDKRGDGSPAPYISGVLGGQAKFVGAGRSTADMLGSLDGGTTLWIQNGELSHLVIEALGIDIAESLGILVRGDESLPVRCAVAQFTARDGHLKTEVGLIDTPDTTLLVEGTVSLRQERLALQVKARPKDFTPLSLRAPIRIEGSFADPAIRPEGKTLGLKLLGAAALAAVTPLAAIIPLIDPGERTPGGCHLALERLRGAPARR</sequence>
<dbReference type="InterPro" id="IPR007844">
    <property type="entry name" value="AsmA"/>
</dbReference>
<evidence type="ECO:0000256" key="1">
    <source>
        <dbReference type="SAM" id="MobiDB-lite"/>
    </source>
</evidence>
<keyword evidence="4" id="KW-1185">Reference proteome</keyword>
<dbReference type="RefSeq" id="WP_264894219.1">
    <property type="nucleotide sequence ID" value="NZ_CP110257.1"/>
</dbReference>
<feature type="domain" description="AsmA" evidence="2">
    <location>
        <begin position="16"/>
        <end position="544"/>
    </location>
</feature>
<feature type="compositionally biased region" description="Low complexity" evidence="1">
    <location>
        <begin position="333"/>
        <end position="345"/>
    </location>
</feature>
<evidence type="ECO:0000313" key="4">
    <source>
        <dbReference type="Proteomes" id="UP001163266"/>
    </source>
</evidence>
<accession>A0ABY6MW98</accession>
<evidence type="ECO:0000313" key="3">
    <source>
        <dbReference type="EMBL" id="UZD56285.1"/>
    </source>
</evidence>
<dbReference type="Proteomes" id="UP001163266">
    <property type="component" value="Chromosome"/>
</dbReference>
<dbReference type="PANTHER" id="PTHR30441">
    <property type="entry name" value="DUF748 DOMAIN-CONTAINING PROTEIN"/>
    <property type="match status" value="1"/>
</dbReference>
<reference evidence="3" key="1">
    <citation type="submission" date="2022-10" db="EMBL/GenBank/DDBJ databases">
        <title>Complete genome sequence of Schlegelella aquatica LMG 23380.</title>
        <authorList>
            <person name="Musilova J."/>
            <person name="Kourilova X."/>
            <person name="Bezdicek M."/>
            <person name="Hermankova K."/>
            <person name="Obruca S."/>
            <person name="Sedlar K."/>
        </authorList>
    </citation>
    <scope>NUCLEOTIDE SEQUENCE</scope>
    <source>
        <strain evidence="3">LMG 23380</strain>
    </source>
</reference>
<gene>
    <name evidence="3" type="ORF">OMP39_06880</name>
</gene>
<dbReference type="EMBL" id="CP110257">
    <property type="protein sequence ID" value="UZD56285.1"/>
    <property type="molecule type" value="Genomic_DNA"/>
</dbReference>
<feature type="region of interest" description="Disordered" evidence="1">
    <location>
        <begin position="333"/>
        <end position="352"/>
    </location>
</feature>